<comment type="caution">
    <text evidence="2">The sequence shown here is derived from an EMBL/GenBank/DDBJ whole genome shotgun (WGS) entry which is preliminary data.</text>
</comment>
<evidence type="ECO:0000256" key="1">
    <source>
        <dbReference type="SAM" id="Phobius"/>
    </source>
</evidence>
<feature type="transmembrane region" description="Helical" evidence="1">
    <location>
        <begin position="100"/>
        <end position="121"/>
    </location>
</feature>
<evidence type="ECO:0000313" key="2">
    <source>
        <dbReference type="EMBL" id="GEL98539.1"/>
    </source>
</evidence>
<dbReference type="RefSeq" id="WP_146846055.1">
    <property type="nucleotide sequence ID" value="NZ_BJWH01000009.1"/>
</dbReference>
<dbReference type="PANTHER" id="PTHR37309:SF1">
    <property type="entry name" value="SLR0284 PROTEIN"/>
    <property type="match status" value="1"/>
</dbReference>
<evidence type="ECO:0000313" key="3">
    <source>
        <dbReference type="Proteomes" id="UP000321049"/>
    </source>
</evidence>
<protein>
    <submittedName>
        <fullName evidence="2">Membrane protein</fullName>
    </submittedName>
</protein>
<sequence>MAFLVRVLINAVAIWFATLILPGLSIVGGDSNWETLGVILLIALVFGLVNAIVKPIVAFISIPLYILTLGLFTIIVNALMLMLTAWITEATDWGLRIDNFGVACWAAIIISIVSLVLSVLIPGPRVERSSSTEVSY</sequence>
<feature type="transmembrane region" description="Helical" evidence="1">
    <location>
        <begin position="65"/>
        <end position="88"/>
    </location>
</feature>
<dbReference type="AlphaFoldDB" id="A0A511JKX7"/>
<keyword evidence="3" id="KW-1185">Reference proteome</keyword>
<keyword evidence="1" id="KW-1133">Transmembrane helix</keyword>
<feature type="transmembrane region" description="Helical" evidence="1">
    <location>
        <begin position="7"/>
        <end position="27"/>
    </location>
</feature>
<keyword evidence="1" id="KW-0812">Transmembrane</keyword>
<accession>A0A511JKX7</accession>
<organism evidence="2 3">
    <name type="scientific">Cellulomonas terrae</name>
    <dbReference type="NCBI Taxonomy" id="311234"/>
    <lineage>
        <taxon>Bacteria</taxon>
        <taxon>Bacillati</taxon>
        <taxon>Actinomycetota</taxon>
        <taxon>Actinomycetes</taxon>
        <taxon>Micrococcales</taxon>
        <taxon>Cellulomonadaceae</taxon>
        <taxon>Cellulomonas</taxon>
    </lineage>
</organism>
<name>A0A511JKX7_9CELL</name>
<proteinExistence type="predicted"/>
<dbReference type="PANTHER" id="PTHR37309">
    <property type="entry name" value="SLR0284 PROTEIN"/>
    <property type="match status" value="1"/>
</dbReference>
<gene>
    <name evidence="2" type="ORF">CTE05_20860</name>
</gene>
<reference evidence="2 3" key="1">
    <citation type="submission" date="2019-07" db="EMBL/GenBank/DDBJ databases">
        <title>Whole genome shotgun sequence of Cellulomonas terrae NBRC 100819.</title>
        <authorList>
            <person name="Hosoyama A."/>
            <person name="Uohara A."/>
            <person name="Ohji S."/>
            <person name="Ichikawa N."/>
        </authorList>
    </citation>
    <scope>NUCLEOTIDE SEQUENCE [LARGE SCALE GENOMIC DNA]</scope>
    <source>
        <strain evidence="2 3">NBRC 100819</strain>
    </source>
</reference>
<dbReference type="EMBL" id="BJWH01000009">
    <property type="protein sequence ID" value="GEL98539.1"/>
    <property type="molecule type" value="Genomic_DNA"/>
</dbReference>
<dbReference type="Pfam" id="PF04020">
    <property type="entry name" value="Phage_holin_4_2"/>
    <property type="match status" value="1"/>
</dbReference>
<dbReference type="InterPro" id="IPR007165">
    <property type="entry name" value="Phage_holin_4_2"/>
</dbReference>
<dbReference type="OrthoDB" id="9810847at2"/>
<dbReference type="Proteomes" id="UP000321049">
    <property type="component" value="Unassembled WGS sequence"/>
</dbReference>
<keyword evidence="1" id="KW-0472">Membrane</keyword>
<feature type="transmembrane region" description="Helical" evidence="1">
    <location>
        <begin position="33"/>
        <end position="53"/>
    </location>
</feature>